<dbReference type="AlphaFoldDB" id="A0AAE6JBL5"/>
<dbReference type="Proteomes" id="UP000663940">
    <property type="component" value="Chromosome"/>
</dbReference>
<evidence type="ECO:0000313" key="1">
    <source>
        <dbReference type="EMBL" id="QEM02516.1"/>
    </source>
</evidence>
<accession>A0AAE6JBL5</accession>
<name>A0AAE6JBL5_9SPHI</name>
<proteinExistence type="predicted"/>
<dbReference type="EMBL" id="CP071880">
    <property type="protein sequence ID" value="QTE48742.1"/>
    <property type="molecule type" value="Genomic_DNA"/>
</dbReference>
<sequence length="65" mass="7806">MNDRKFKFLLKLINFLSFVTMEKYWKNGIRIVFKKKKKNNEIRYPSSEVESVSFPVSTEESENVI</sequence>
<evidence type="ECO:0000313" key="2">
    <source>
        <dbReference type="EMBL" id="QTE48742.1"/>
    </source>
</evidence>
<reference evidence="1 3" key="1">
    <citation type="submission" date="2019-08" db="EMBL/GenBank/DDBJ databases">
        <title>Comparative genome analysis confer to the adaptation heavy metal polluted environment.</title>
        <authorList>
            <person name="Li Y."/>
        </authorList>
    </citation>
    <scope>NUCLEOTIDE SEQUENCE [LARGE SCALE GENOMIC DNA]</scope>
    <source>
        <strain evidence="1 3">P2</strain>
    </source>
</reference>
<dbReference type="Proteomes" id="UP000250557">
    <property type="component" value="Chromosome"/>
</dbReference>
<reference evidence="2 4" key="2">
    <citation type="submission" date="2021-03" db="EMBL/GenBank/DDBJ databases">
        <title>Mucilaginibacter strains isolated from gold and copper mining confer multi heavy-metal resistance.</title>
        <authorList>
            <person name="Li Y."/>
        </authorList>
    </citation>
    <scope>NUCLEOTIDE SEQUENCE [LARGE SCALE GENOMIC DNA]</scope>
    <source>
        <strain evidence="2 4">P2-4</strain>
    </source>
</reference>
<dbReference type="EMBL" id="CP043451">
    <property type="protein sequence ID" value="QEM02516.1"/>
    <property type="molecule type" value="Genomic_DNA"/>
</dbReference>
<gene>
    <name evidence="1" type="ORF">DIU31_002900</name>
    <name evidence="2" type="ORF">J3L21_24845</name>
</gene>
<protein>
    <submittedName>
        <fullName evidence="1">Uncharacterized protein</fullName>
    </submittedName>
</protein>
<evidence type="ECO:0000313" key="3">
    <source>
        <dbReference type="Proteomes" id="UP000250557"/>
    </source>
</evidence>
<dbReference type="RefSeq" id="WP_112656628.1">
    <property type="nucleotide sequence ID" value="NZ_CP043451.1"/>
</dbReference>
<organism evidence="1 3">
    <name type="scientific">Mucilaginibacter rubeus</name>
    <dbReference type="NCBI Taxonomy" id="2027860"/>
    <lineage>
        <taxon>Bacteria</taxon>
        <taxon>Pseudomonadati</taxon>
        <taxon>Bacteroidota</taxon>
        <taxon>Sphingobacteriia</taxon>
        <taxon>Sphingobacteriales</taxon>
        <taxon>Sphingobacteriaceae</taxon>
        <taxon>Mucilaginibacter</taxon>
    </lineage>
</organism>
<evidence type="ECO:0000313" key="4">
    <source>
        <dbReference type="Proteomes" id="UP000663940"/>
    </source>
</evidence>
<keyword evidence="4" id="KW-1185">Reference proteome</keyword>